<sequence length="479" mass="52210">MSSAQTTHLMQKAASINRESLATAEAAVAGKKSPGFPALNKSGSQVPVYRFFNTQTTAHFYTISERERALVQATLPVFSFEGVAFYVSAVADTGLSPVHRFLNVQTGVHFYSISAEEKAFIEANLPQFHYEGVAYYASKVAGVGLTPLYRFFQSQKSFHFYTISQMERDNSIMFLSSTYQHEGVGYYVIGNSYSFEQSMLDELNSIRSQGGFGTLSRNAALDTAARNHGNYMLQNYRQGELWNGPLLSTVHSPTGWLTAHTETTGSAGFTGVLPVNRAIAAGFNTNYVAEVITPGYTFFETYPYRGCVDGLLSTVFHRSGLLYYGLREFGSAFVLSEDKFSYACIIEPAINPANNPAPPAGWVAVYPLPNQQNVATSMGDGSGEAPNPVPSSPLPGNPVSIYVEPQNTLGISAFELRDALGAVVPSKLLVKADFPGYLTDYMAYLVPLSPLNASMEYTARFAGTNAGAPLVRTWSFRTR</sequence>
<evidence type="ECO:0000313" key="6">
    <source>
        <dbReference type="Proteomes" id="UP000185680"/>
    </source>
</evidence>
<evidence type="ECO:0000259" key="2">
    <source>
        <dbReference type="Pfam" id="PF18885"/>
    </source>
</evidence>
<dbReference type="InterPro" id="IPR035940">
    <property type="entry name" value="CAP_sf"/>
</dbReference>
<dbReference type="EMBL" id="CP017476">
    <property type="protein sequence ID" value="AOW12380.1"/>
    <property type="molecule type" value="Genomic_DNA"/>
</dbReference>
<dbReference type="KEGG" id="hyl:LPB072_05430"/>
<dbReference type="InterPro" id="IPR014044">
    <property type="entry name" value="CAP_dom"/>
</dbReference>
<dbReference type="STRING" id="1763535.LPB072_05430"/>
<proteinExistence type="predicted"/>
<dbReference type="Pfam" id="PF00188">
    <property type="entry name" value="CAP"/>
    <property type="match status" value="1"/>
</dbReference>
<name>A0A162P8E7_9BURK</name>
<dbReference type="Gene3D" id="3.40.33.10">
    <property type="entry name" value="CAP"/>
    <property type="match status" value="1"/>
</dbReference>
<feature type="domain" description="SCP" evidence="1">
    <location>
        <begin position="200"/>
        <end position="344"/>
    </location>
</feature>
<evidence type="ECO:0000313" key="3">
    <source>
        <dbReference type="EMBL" id="AOW12380.1"/>
    </source>
</evidence>
<evidence type="ECO:0000259" key="1">
    <source>
        <dbReference type="Pfam" id="PF00188"/>
    </source>
</evidence>
<evidence type="ECO:0000313" key="4">
    <source>
        <dbReference type="EMBL" id="OAD42430.1"/>
    </source>
</evidence>
<evidence type="ECO:0000313" key="5">
    <source>
        <dbReference type="Proteomes" id="UP000185657"/>
    </source>
</evidence>
<gene>
    <name evidence="3" type="ORF">LPB072_05430</name>
    <name evidence="4" type="ORF">LPB72_08010</name>
</gene>
<reference evidence="3 6" key="2">
    <citation type="submission" date="2016-10" db="EMBL/GenBank/DDBJ databases">
        <title>Hydorgenophaga sp. LPB0072 isolated from gastropod.</title>
        <authorList>
            <person name="Kim E."/>
            <person name="Yi H."/>
        </authorList>
    </citation>
    <scope>NUCLEOTIDE SEQUENCE [LARGE SCALE GENOMIC DNA]</scope>
    <source>
        <strain evidence="3 6">LPB0072</strain>
    </source>
</reference>
<protein>
    <submittedName>
        <fullName evidence="3">Uncharacterized protein</fullName>
    </submittedName>
</protein>
<feature type="domain" description="DUF5648" evidence="2">
    <location>
        <begin position="47"/>
        <end position="188"/>
    </location>
</feature>
<organism evidence="3 6">
    <name type="scientific">Hydrogenophaga crassostreae</name>
    <dbReference type="NCBI Taxonomy" id="1763535"/>
    <lineage>
        <taxon>Bacteria</taxon>
        <taxon>Pseudomonadati</taxon>
        <taxon>Pseudomonadota</taxon>
        <taxon>Betaproteobacteria</taxon>
        <taxon>Burkholderiales</taxon>
        <taxon>Comamonadaceae</taxon>
        <taxon>Hydrogenophaga</taxon>
    </lineage>
</organism>
<keyword evidence="5" id="KW-1185">Reference proteome</keyword>
<dbReference type="Proteomes" id="UP000185680">
    <property type="component" value="Chromosome"/>
</dbReference>
<dbReference type="SUPFAM" id="SSF55797">
    <property type="entry name" value="PR-1-like"/>
    <property type="match status" value="1"/>
</dbReference>
<reference evidence="4 5" key="1">
    <citation type="submission" date="2016-02" db="EMBL/GenBank/DDBJ databases">
        <title>Draft genome sequence of Hydrogenophaga sp. LPB0072.</title>
        <authorList>
            <person name="Shin S.-K."/>
            <person name="Yi H."/>
        </authorList>
    </citation>
    <scope>NUCLEOTIDE SEQUENCE [LARGE SCALE GENOMIC DNA]</scope>
    <source>
        <strain evidence="4 5">LPB0072</strain>
    </source>
</reference>
<dbReference type="Proteomes" id="UP000185657">
    <property type="component" value="Unassembled WGS sequence"/>
</dbReference>
<dbReference type="AlphaFoldDB" id="A0A162P8E7"/>
<dbReference type="InterPro" id="IPR043708">
    <property type="entry name" value="DUF5648"/>
</dbReference>
<dbReference type="Pfam" id="PF18885">
    <property type="entry name" value="DUF5648"/>
    <property type="match status" value="1"/>
</dbReference>
<dbReference type="EMBL" id="LVWD01000008">
    <property type="protein sequence ID" value="OAD42430.1"/>
    <property type="molecule type" value="Genomic_DNA"/>
</dbReference>
<accession>A0A162P8E7</accession>